<evidence type="ECO:0008006" key="5">
    <source>
        <dbReference type="Google" id="ProtNLM"/>
    </source>
</evidence>
<dbReference type="SUPFAM" id="SSF52343">
    <property type="entry name" value="Ferredoxin reductase-like, C-terminal NADP-linked domain"/>
    <property type="match status" value="1"/>
</dbReference>
<evidence type="ECO:0000313" key="4">
    <source>
        <dbReference type="Proteomes" id="UP000198703"/>
    </source>
</evidence>
<dbReference type="Pfam" id="PF00111">
    <property type="entry name" value="Fer2"/>
    <property type="match status" value="1"/>
</dbReference>
<dbReference type="Gene3D" id="3.10.20.30">
    <property type="match status" value="1"/>
</dbReference>
<dbReference type="GO" id="GO:0051537">
    <property type="term" value="F:2 iron, 2 sulfur cluster binding"/>
    <property type="evidence" value="ECO:0007669"/>
    <property type="project" value="InterPro"/>
</dbReference>
<dbReference type="Pfam" id="PF00970">
    <property type="entry name" value="FAD_binding_6"/>
    <property type="match status" value="1"/>
</dbReference>
<dbReference type="SUPFAM" id="SSF50475">
    <property type="entry name" value="FMN-binding split barrel"/>
    <property type="match status" value="1"/>
</dbReference>
<dbReference type="Gene3D" id="2.30.110.10">
    <property type="entry name" value="Electron Transport, Fmn-binding Protein, Chain A"/>
    <property type="match status" value="1"/>
</dbReference>
<dbReference type="InterPro" id="IPR008333">
    <property type="entry name" value="Cbr1-like_FAD-bd_dom"/>
</dbReference>
<dbReference type="PROSITE" id="PS51085">
    <property type="entry name" value="2FE2S_FER_2"/>
    <property type="match status" value="1"/>
</dbReference>
<gene>
    <name evidence="3" type="ORF">SAMN05444370_1393</name>
</gene>
<dbReference type="InterPro" id="IPR017927">
    <property type="entry name" value="FAD-bd_FR_type"/>
</dbReference>
<dbReference type="SUPFAM" id="SSF63380">
    <property type="entry name" value="Riboflavin synthase domain-like"/>
    <property type="match status" value="1"/>
</dbReference>
<dbReference type="Gene3D" id="2.40.30.10">
    <property type="entry name" value="Translation factors"/>
    <property type="match status" value="1"/>
</dbReference>
<reference evidence="3 4" key="1">
    <citation type="submission" date="2016-10" db="EMBL/GenBank/DDBJ databases">
        <authorList>
            <person name="de Groot N.N."/>
        </authorList>
    </citation>
    <scope>NUCLEOTIDE SEQUENCE [LARGE SCALE GENOMIC DNA]</scope>
    <source>
        <strain evidence="3 4">DSM 15345</strain>
    </source>
</reference>
<dbReference type="Gene3D" id="3.40.50.80">
    <property type="entry name" value="Nucleotide-binding domain of ferredoxin-NADP reductase (FNR) module"/>
    <property type="match status" value="1"/>
</dbReference>
<dbReference type="InterPro" id="IPR006058">
    <property type="entry name" value="2Fe2S_fd_BS"/>
</dbReference>
<dbReference type="PROSITE" id="PS51384">
    <property type="entry name" value="FAD_FR"/>
    <property type="match status" value="1"/>
</dbReference>
<dbReference type="PRINTS" id="PR00410">
    <property type="entry name" value="PHEHYDRXLASE"/>
</dbReference>
<dbReference type="InterPro" id="IPR012675">
    <property type="entry name" value="Beta-grasp_dom_sf"/>
</dbReference>
<sequence length="691" mass="72976">MTGFDDSHPEASPFHAGEIAAQERVGVAERVAAFASQAVRPYLTDQLREFFAALPLVFVGHVDAHGRPWASVLTGPAGFIASPDSATLMIGARPVPGDPLVEGLVVGAQLGLVGMGMGNRRRNRVNGRVTAVGLSGVTLTVAQAFGNCPQYIRPRDADATVPHGRQSETPPTAERLVGLDDAARALISRSETFFVASYRGGGDPAARSDSADVSHRGGKAGFVRVDGDVLTVPDFAGNLHFNTLGNFLVDARAGLLFVDWESGAALMLTGFVEIVWDGPEVDAFRGAERLWRFTAEAGVRLPAAVAPGWRAGDPSPNVALTGDWDKAAATLAAEALRRDWRPFRVARVVDESSVIRSFHLKPLDDGGLPQTKAGQHLTIRVPAGPDGAAVVRSFTLSSAPSDAGWRISVKREDAPAGAVSRWLHHVLRPGDVIEARGPSGAFTIDTAERRPAVFLAAGVGATPMIAMAREIANEGRRTRHTRALTAIHVGRTSAERPFADDFRRLEAETGGRIRYVSALTRPAPGDAFDVEGRIDADLLRRLLPLDDYDFLLCGPPAFMQLLYATLRGLGVRDARIFAEAFGPAALARTSETSAARAAPPAEAEAATVAFSESGVEARWTAGDPPLLDLAERLGLEPEFGCRAGACGACAAPLRSGAVTYRTPPSAEIADSDVLLCCAVPAAGSGRVEIGR</sequence>
<dbReference type="SUPFAM" id="SSF54292">
    <property type="entry name" value="2Fe-2S ferredoxin-like"/>
    <property type="match status" value="1"/>
</dbReference>
<dbReference type="STRING" id="89524.SAMN05444370_1393"/>
<feature type="domain" description="2Fe-2S ferredoxin-type" evidence="1">
    <location>
        <begin position="606"/>
        <end position="691"/>
    </location>
</feature>
<keyword evidence="4" id="KW-1185">Reference proteome</keyword>
<dbReference type="InterPro" id="IPR039261">
    <property type="entry name" value="FNR_nucleotide-bd"/>
</dbReference>
<feature type="domain" description="FAD-binding FR-type" evidence="2">
    <location>
        <begin position="338"/>
        <end position="445"/>
    </location>
</feature>
<dbReference type="Pfam" id="PF00175">
    <property type="entry name" value="NAD_binding_1"/>
    <property type="match status" value="1"/>
</dbReference>
<dbReference type="InterPro" id="IPR001041">
    <property type="entry name" value="2Fe-2S_ferredoxin-type"/>
</dbReference>
<dbReference type="CDD" id="cd06184">
    <property type="entry name" value="flavohem_like_fad_nad_binding"/>
    <property type="match status" value="1"/>
</dbReference>
<dbReference type="InterPro" id="IPR001433">
    <property type="entry name" value="OxRdtase_FAD/NAD-bd"/>
</dbReference>
<name>A0A1H4G5X9_9RHOB</name>
<dbReference type="PANTHER" id="PTHR42815:SF2">
    <property type="entry name" value="FAD-BINDING, PUTATIVE (AFU_ORTHOLOGUE AFUA_6G07600)-RELATED"/>
    <property type="match status" value="1"/>
</dbReference>
<dbReference type="InterPro" id="IPR036010">
    <property type="entry name" value="2Fe-2S_ferredoxin-like_sf"/>
</dbReference>
<dbReference type="InterPro" id="IPR012349">
    <property type="entry name" value="Split_barrel_FMN-bd"/>
</dbReference>
<dbReference type="Pfam" id="PF01243">
    <property type="entry name" value="PNPOx_N"/>
    <property type="match status" value="1"/>
</dbReference>
<evidence type="ECO:0000259" key="1">
    <source>
        <dbReference type="PROSITE" id="PS51085"/>
    </source>
</evidence>
<dbReference type="PANTHER" id="PTHR42815">
    <property type="entry name" value="FAD-BINDING, PUTATIVE (AFU_ORTHOLOGUE AFUA_6G07600)-RELATED"/>
    <property type="match status" value="1"/>
</dbReference>
<proteinExistence type="predicted"/>
<dbReference type="InterPro" id="IPR017938">
    <property type="entry name" value="Riboflavin_synthase-like_b-brl"/>
</dbReference>
<dbReference type="PROSITE" id="PS00197">
    <property type="entry name" value="2FE2S_FER_1"/>
    <property type="match status" value="1"/>
</dbReference>
<dbReference type="GO" id="GO:0016491">
    <property type="term" value="F:oxidoreductase activity"/>
    <property type="evidence" value="ECO:0007669"/>
    <property type="project" value="InterPro"/>
</dbReference>
<accession>A0A1H4G5X9</accession>
<dbReference type="InterPro" id="IPR011576">
    <property type="entry name" value="Pyridox_Oxase_N"/>
</dbReference>
<dbReference type="OrthoDB" id="9786134at2"/>
<dbReference type="Proteomes" id="UP000198703">
    <property type="component" value="Unassembled WGS sequence"/>
</dbReference>
<dbReference type="AlphaFoldDB" id="A0A1H4G5X9"/>
<dbReference type="RefSeq" id="WP_093256686.1">
    <property type="nucleotide sequence ID" value="NZ_FNQM01000039.1"/>
</dbReference>
<evidence type="ECO:0000313" key="3">
    <source>
        <dbReference type="EMBL" id="SEB05033.1"/>
    </source>
</evidence>
<organism evidence="3 4">
    <name type="scientific">Rubrimonas cliftonensis</name>
    <dbReference type="NCBI Taxonomy" id="89524"/>
    <lineage>
        <taxon>Bacteria</taxon>
        <taxon>Pseudomonadati</taxon>
        <taxon>Pseudomonadota</taxon>
        <taxon>Alphaproteobacteria</taxon>
        <taxon>Rhodobacterales</taxon>
        <taxon>Paracoccaceae</taxon>
        <taxon>Rubrimonas</taxon>
    </lineage>
</organism>
<dbReference type="EMBL" id="FNQM01000039">
    <property type="protein sequence ID" value="SEB05033.1"/>
    <property type="molecule type" value="Genomic_DNA"/>
</dbReference>
<evidence type="ECO:0000259" key="2">
    <source>
        <dbReference type="PROSITE" id="PS51384"/>
    </source>
</evidence>
<protein>
    <recommendedName>
        <fullName evidence="5">Ferredoxin-NADP reductase</fullName>
    </recommendedName>
</protein>